<dbReference type="SMART" id="SM00354">
    <property type="entry name" value="HTH_LACI"/>
    <property type="match status" value="1"/>
</dbReference>
<evidence type="ECO:0000259" key="4">
    <source>
        <dbReference type="PROSITE" id="PS50932"/>
    </source>
</evidence>
<dbReference type="GO" id="GO:0003700">
    <property type="term" value="F:DNA-binding transcription factor activity"/>
    <property type="evidence" value="ECO:0007669"/>
    <property type="project" value="TreeGrafter"/>
</dbReference>
<keyword evidence="6" id="KW-1185">Reference proteome</keyword>
<dbReference type="PRINTS" id="PR00036">
    <property type="entry name" value="HTHLACI"/>
</dbReference>
<evidence type="ECO:0000313" key="5">
    <source>
        <dbReference type="EMBL" id="KAA9131681.1"/>
    </source>
</evidence>
<dbReference type="PROSITE" id="PS50932">
    <property type="entry name" value="HTH_LACI_2"/>
    <property type="match status" value="1"/>
</dbReference>
<dbReference type="Proteomes" id="UP000325372">
    <property type="component" value="Unassembled WGS sequence"/>
</dbReference>
<sequence length="339" mass="37696">MIKPGGKVTINDIARLAGVSKKTVSRVINDSPKVRPATREKVQAVIEEHGYTPHPEARALALRKSYLVAMIYDNPSPQYIVSMQRGVLDALEASDQQLVIRPCDRNEEGYFESIRRFIKQQRFFGAILPPSVSEDQELVDMLQENNCRYVRIASVIMDTPQNTVKTHDSEGAEKAAHHIADLGHKRIAHIRGPLSFRSSHERFRGFELGLSEYGIRLDSGLVLEGGYTYETGFECASELLAMDNRPTAVFCGNDEMAVGAYQAARQAGIRVPEDFSIVGYDDTPIASRVWPRLTTVRMPIREMGKAAGQLLLSDPAASVHRYVSFTPELVVRESTAPPP</sequence>
<accession>A0A5N0TA82</accession>
<dbReference type="PANTHER" id="PTHR30146:SF153">
    <property type="entry name" value="LACTOSE OPERON REPRESSOR"/>
    <property type="match status" value="1"/>
</dbReference>
<proteinExistence type="predicted"/>
<dbReference type="RefSeq" id="WP_150864357.1">
    <property type="nucleotide sequence ID" value="NZ_VYXP01000005.1"/>
</dbReference>
<dbReference type="InterPro" id="IPR028082">
    <property type="entry name" value="Peripla_BP_I"/>
</dbReference>
<evidence type="ECO:0000256" key="2">
    <source>
        <dbReference type="ARBA" id="ARBA00023125"/>
    </source>
</evidence>
<keyword evidence="2" id="KW-0238">DNA-binding</keyword>
<evidence type="ECO:0000313" key="6">
    <source>
        <dbReference type="Proteomes" id="UP000325372"/>
    </source>
</evidence>
<dbReference type="SUPFAM" id="SSF53822">
    <property type="entry name" value="Periplasmic binding protein-like I"/>
    <property type="match status" value="1"/>
</dbReference>
<evidence type="ECO:0000256" key="1">
    <source>
        <dbReference type="ARBA" id="ARBA00023015"/>
    </source>
</evidence>
<dbReference type="PROSITE" id="PS00356">
    <property type="entry name" value="HTH_LACI_1"/>
    <property type="match status" value="1"/>
</dbReference>
<dbReference type="CDD" id="cd01392">
    <property type="entry name" value="HTH_LacI"/>
    <property type="match status" value="1"/>
</dbReference>
<dbReference type="EMBL" id="VYXP01000005">
    <property type="protein sequence ID" value="KAA9131681.1"/>
    <property type="molecule type" value="Genomic_DNA"/>
</dbReference>
<feature type="domain" description="HTH lacI-type" evidence="4">
    <location>
        <begin position="8"/>
        <end position="62"/>
    </location>
</feature>
<name>A0A5N0TA82_9GAMM</name>
<keyword evidence="1" id="KW-0805">Transcription regulation</keyword>
<evidence type="ECO:0000256" key="3">
    <source>
        <dbReference type="ARBA" id="ARBA00023163"/>
    </source>
</evidence>
<keyword evidence="3" id="KW-0804">Transcription</keyword>
<dbReference type="SUPFAM" id="SSF47413">
    <property type="entry name" value="lambda repressor-like DNA-binding domains"/>
    <property type="match status" value="1"/>
</dbReference>
<dbReference type="Gene3D" id="3.40.50.2300">
    <property type="match status" value="2"/>
</dbReference>
<organism evidence="5 6">
    <name type="scientific">Marinihelvus fidelis</name>
    <dbReference type="NCBI Taxonomy" id="2613842"/>
    <lineage>
        <taxon>Bacteria</taxon>
        <taxon>Pseudomonadati</taxon>
        <taxon>Pseudomonadota</taxon>
        <taxon>Gammaproteobacteria</taxon>
        <taxon>Chromatiales</taxon>
        <taxon>Wenzhouxiangellaceae</taxon>
        <taxon>Marinihelvus</taxon>
    </lineage>
</organism>
<dbReference type="PANTHER" id="PTHR30146">
    <property type="entry name" value="LACI-RELATED TRANSCRIPTIONAL REPRESSOR"/>
    <property type="match status" value="1"/>
</dbReference>
<dbReference type="Gene3D" id="1.10.260.40">
    <property type="entry name" value="lambda repressor-like DNA-binding domains"/>
    <property type="match status" value="1"/>
</dbReference>
<dbReference type="Pfam" id="PF00356">
    <property type="entry name" value="LacI"/>
    <property type="match status" value="1"/>
</dbReference>
<gene>
    <name evidence="5" type="ORF">F3N42_10235</name>
</gene>
<dbReference type="InterPro" id="IPR010982">
    <property type="entry name" value="Lambda_DNA-bd_dom_sf"/>
</dbReference>
<dbReference type="CDD" id="cd01545">
    <property type="entry name" value="PBP1_SalR"/>
    <property type="match status" value="1"/>
</dbReference>
<dbReference type="InterPro" id="IPR000843">
    <property type="entry name" value="HTH_LacI"/>
</dbReference>
<dbReference type="Pfam" id="PF13377">
    <property type="entry name" value="Peripla_BP_3"/>
    <property type="match status" value="1"/>
</dbReference>
<comment type="caution">
    <text evidence="5">The sequence shown here is derived from an EMBL/GenBank/DDBJ whole genome shotgun (WGS) entry which is preliminary data.</text>
</comment>
<dbReference type="InterPro" id="IPR046335">
    <property type="entry name" value="LacI/GalR-like_sensor"/>
</dbReference>
<reference evidence="5 6" key="1">
    <citation type="submission" date="2019-09" db="EMBL/GenBank/DDBJ databases">
        <title>Wenzhouxiangella sp. Genome sequencing and assembly.</title>
        <authorList>
            <person name="Zhang R."/>
        </authorList>
    </citation>
    <scope>NUCLEOTIDE SEQUENCE [LARGE SCALE GENOMIC DNA]</scope>
    <source>
        <strain evidence="5 6">W260</strain>
    </source>
</reference>
<protein>
    <submittedName>
        <fullName evidence="5">LacI family transcriptional regulator</fullName>
    </submittedName>
</protein>
<dbReference type="GO" id="GO:0000976">
    <property type="term" value="F:transcription cis-regulatory region binding"/>
    <property type="evidence" value="ECO:0007669"/>
    <property type="project" value="TreeGrafter"/>
</dbReference>
<dbReference type="AlphaFoldDB" id="A0A5N0TA82"/>